<organism evidence="1 2">
    <name type="scientific">Linnemannia exigua</name>
    <dbReference type="NCBI Taxonomy" id="604196"/>
    <lineage>
        <taxon>Eukaryota</taxon>
        <taxon>Fungi</taxon>
        <taxon>Fungi incertae sedis</taxon>
        <taxon>Mucoromycota</taxon>
        <taxon>Mortierellomycotina</taxon>
        <taxon>Mortierellomycetes</taxon>
        <taxon>Mortierellales</taxon>
        <taxon>Mortierellaceae</taxon>
        <taxon>Linnemannia</taxon>
    </lineage>
</organism>
<gene>
    <name evidence="1" type="ORF">BGZ95_003219</name>
</gene>
<name>A0AAD4DI35_9FUNG</name>
<sequence>MGTYGRTHIRGGECKQGLYDQPSSVEKMEHDYARKILSEALGIAMTSEEAFKSTFIPYTV</sequence>
<dbReference type="EMBL" id="JAAAIL010000172">
    <property type="protein sequence ID" value="KAG0278775.1"/>
    <property type="molecule type" value="Genomic_DNA"/>
</dbReference>
<dbReference type="AlphaFoldDB" id="A0AAD4DI35"/>
<reference evidence="1" key="1">
    <citation type="journal article" date="2020" name="Fungal Divers.">
        <title>Resolving the Mortierellaceae phylogeny through synthesis of multi-gene phylogenetics and phylogenomics.</title>
        <authorList>
            <person name="Vandepol N."/>
            <person name="Liber J."/>
            <person name="Desiro A."/>
            <person name="Na H."/>
            <person name="Kennedy M."/>
            <person name="Barry K."/>
            <person name="Grigoriev I.V."/>
            <person name="Miller A.N."/>
            <person name="O'Donnell K."/>
            <person name="Stajich J.E."/>
            <person name="Bonito G."/>
        </authorList>
    </citation>
    <scope>NUCLEOTIDE SEQUENCE</scope>
    <source>
        <strain evidence="1">NRRL 28262</strain>
    </source>
</reference>
<keyword evidence="2" id="KW-1185">Reference proteome</keyword>
<evidence type="ECO:0000313" key="2">
    <source>
        <dbReference type="Proteomes" id="UP001194580"/>
    </source>
</evidence>
<proteinExistence type="predicted"/>
<protein>
    <submittedName>
        <fullName evidence="1">Uncharacterized protein</fullName>
    </submittedName>
</protein>
<evidence type="ECO:0000313" key="1">
    <source>
        <dbReference type="EMBL" id="KAG0278775.1"/>
    </source>
</evidence>
<comment type="caution">
    <text evidence="1">The sequence shown here is derived from an EMBL/GenBank/DDBJ whole genome shotgun (WGS) entry which is preliminary data.</text>
</comment>
<dbReference type="Proteomes" id="UP001194580">
    <property type="component" value="Unassembled WGS sequence"/>
</dbReference>
<accession>A0AAD4DI35</accession>